<dbReference type="OrthoDB" id="9815750at2"/>
<dbReference type="InterPro" id="IPR003594">
    <property type="entry name" value="HATPase_dom"/>
</dbReference>
<dbReference type="Pfam" id="PF00512">
    <property type="entry name" value="HisKA"/>
    <property type="match status" value="1"/>
</dbReference>
<evidence type="ECO:0000256" key="8">
    <source>
        <dbReference type="ARBA" id="ARBA00022840"/>
    </source>
</evidence>
<dbReference type="Gene3D" id="1.10.287.130">
    <property type="match status" value="1"/>
</dbReference>
<comment type="subcellular location">
    <subcellularLocation>
        <location evidence="2">Membrane</location>
    </subcellularLocation>
</comment>
<dbReference type="SUPFAM" id="SSF47384">
    <property type="entry name" value="Homodimeric domain of signal transducing histidine kinase"/>
    <property type="match status" value="1"/>
</dbReference>
<dbReference type="InterPro" id="IPR005467">
    <property type="entry name" value="His_kinase_dom"/>
</dbReference>
<dbReference type="EMBL" id="FOYM01000001">
    <property type="protein sequence ID" value="SFQ94584.1"/>
    <property type="molecule type" value="Genomic_DNA"/>
</dbReference>
<dbReference type="SUPFAM" id="SSF55874">
    <property type="entry name" value="ATPase domain of HSP90 chaperone/DNA topoisomerase II/histidine kinase"/>
    <property type="match status" value="1"/>
</dbReference>
<evidence type="ECO:0000259" key="11">
    <source>
        <dbReference type="PROSITE" id="PS50109"/>
    </source>
</evidence>
<dbReference type="PRINTS" id="PR00344">
    <property type="entry name" value="BCTRLSENSOR"/>
</dbReference>
<keyword evidence="7 12" id="KW-0418">Kinase</keyword>
<dbReference type="EC" id="2.7.13.3" evidence="3"/>
<dbReference type="Proteomes" id="UP000199584">
    <property type="component" value="Unassembled WGS sequence"/>
</dbReference>
<evidence type="ECO:0000256" key="10">
    <source>
        <dbReference type="SAM" id="Phobius"/>
    </source>
</evidence>
<reference evidence="13" key="1">
    <citation type="submission" date="2016-10" db="EMBL/GenBank/DDBJ databases">
        <authorList>
            <person name="Varghese N."/>
            <person name="Submissions S."/>
        </authorList>
    </citation>
    <scope>NUCLEOTIDE SEQUENCE [LARGE SCALE GENOMIC DNA]</scope>
    <source>
        <strain evidence="13">DSM 3669</strain>
    </source>
</reference>
<dbReference type="RefSeq" id="WP_092481416.1">
    <property type="nucleotide sequence ID" value="NZ_FOYM01000001.1"/>
</dbReference>
<dbReference type="FunFam" id="3.30.565.10:FF:000006">
    <property type="entry name" value="Sensor histidine kinase WalK"/>
    <property type="match status" value="1"/>
</dbReference>
<protein>
    <recommendedName>
        <fullName evidence="3">histidine kinase</fullName>
        <ecNumber evidence="3">2.7.13.3</ecNumber>
    </recommendedName>
</protein>
<evidence type="ECO:0000256" key="2">
    <source>
        <dbReference type="ARBA" id="ARBA00004370"/>
    </source>
</evidence>
<evidence type="ECO:0000256" key="9">
    <source>
        <dbReference type="ARBA" id="ARBA00023012"/>
    </source>
</evidence>
<keyword evidence="10" id="KW-1133">Transmembrane helix</keyword>
<evidence type="ECO:0000256" key="7">
    <source>
        <dbReference type="ARBA" id="ARBA00022777"/>
    </source>
</evidence>
<dbReference type="PANTHER" id="PTHR43065">
    <property type="entry name" value="SENSOR HISTIDINE KINASE"/>
    <property type="match status" value="1"/>
</dbReference>
<dbReference type="SMART" id="SM00388">
    <property type="entry name" value="HisKA"/>
    <property type="match status" value="1"/>
</dbReference>
<dbReference type="InterPro" id="IPR036890">
    <property type="entry name" value="HATPase_C_sf"/>
</dbReference>
<dbReference type="PROSITE" id="PS50109">
    <property type="entry name" value="HIS_KIN"/>
    <property type="match status" value="1"/>
</dbReference>
<evidence type="ECO:0000313" key="13">
    <source>
        <dbReference type="Proteomes" id="UP000199584"/>
    </source>
</evidence>
<dbReference type="CDD" id="cd00082">
    <property type="entry name" value="HisKA"/>
    <property type="match status" value="1"/>
</dbReference>
<sequence length="500" mass="55848">MPFFRRQSLKTQLLVIVFLALLLPAAAMFYDIFFAAKTDDVLIHATDKKLTRIANLVHDQVRRELKSYPGNSQPLEEVFTAVTDPLIKHYPGVRICLYDKDSGDITILGYLHEFGTRLPEEKKERERRIYNETKAGINAVLASGNAISRLGKTYDDQFLERLVPLQINSRTIAVIWAEEMMHPIFARSSRMRLVIRYVILGVFGLGIAASLATIFGLVRRINIIKDGTVKLEQNLNYALPQMPGEMGQITSAINKMARGLIEKEQLIDQYRRSENLIAMGRTITEIAHELRAPVSVIQAAAQAMALNFQDLPRLDEYIQQIDRQVERHSKLINELLDFGRPDPGTIEKMDINELIKSVLTANEPLISKTGIKLNYPSAGHKPLVIQGNAEKLKQVFTNLIINALEAMRQNGVLTIESHAAGEQVAVSVRDTGEGIPPEDLPNIFEPFYTKKAGGNGLGLAICKRIVQIHGGSIEVKSVKGSGSEFIVSLPLYERDVMAVE</sequence>
<feature type="domain" description="Histidine kinase" evidence="11">
    <location>
        <begin position="285"/>
        <end position="493"/>
    </location>
</feature>
<dbReference type="AlphaFoldDB" id="A0A1I6CN18"/>
<dbReference type="PANTHER" id="PTHR43065:SF10">
    <property type="entry name" value="PEROXIDE STRESS-ACTIVATED HISTIDINE KINASE MAK3"/>
    <property type="match status" value="1"/>
</dbReference>
<dbReference type="STRING" id="39060.SAMN05660706_1014"/>
<organism evidence="12 13">
    <name type="scientific">Desulfoscipio geothermicus DSM 3669</name>
    <dbReference type="NCBI Taxonomy" id="1121426"/>
    <lineage>
        <taxon>Bacteria</taxon>
        <taxon>Bacillati</taxon>
        <taxon>Bacillota</taxon>
        <taxon>Clostridia</taxon>
        <taxon>Eubacteriales</taxon>
        <taxon>Desulfallaceae</taxon>
        <taxon>Desulfoscipio</taxon>
    </lineage>
</organism>
<keyword evidence="10" id="KW-0812">Transmembrane</keyword>
<comment type="catalytic activity">
    <reaction evidence="1">
        <text>ATP + protein L-histidine = ADP + protein N-phospho-L-histidine.</text>
        <dbReference type="EC" id="2.7.13.3"/>
    </reaction>
</comment>
<keyword evidence="13" id="KW-1185">Reference proteome</keyword>
<feature type="transmembrane region" description="Helical" evidence="10">
    <location>
        <begin position="197"/>
        <end position="218"/>
    </location>
</feature>
<keyword evidence="6" id="KW-0547">Nucleotide-binding</keyword>
<dbReference type="SMART" id="SM00387">
    <property type="entry name" value="HATPase_c"/>
    <property type="match status" value="1"/>
</dbReference>
<gene>
    <name evidence="12" type="ORF">SAMN05660706_1014</name>
</gene>
<dbReference type="InterPro" id="IPR003661">
    <property type="entry name" value="HisK_dim/P_dom"/>
</dbReference>
<evidence type="ECO:0000313" key="12">
    <source>
        <dbReference type="EMBL" id="SFQ94584.1"/>
    </source>
</evidence>
<keyword evidence="10" id="KW-0472">Membrane</keyword>
<dbReference type="GO" id="GO:0005524">
    <property type="term" value="F:ATP binding"/>
    <property type="evidence" value="ECO:0007669"/>
    <property type="project" value="UniProtKB-KW"/>
</dbReference>
<evidence type="ECO:0000256" key="1">
    <source>
        <dbReference type="ARBA" id="ARBA00000085"/>
    </source>
</evidence>
<evidence type="ECO:0000256" key="3">
    <source>
        <dbReference type="ARBA" id="ARBA00012438"/>
    </source>
</evidence>
<dbReference type="Gene3D" id="3.30.565.10">
    <property type="entry name" value="Histidine kinase-like ATPase, C-terminal domain"/>
    <property type="match status" value="1"/>
</dbReference>
<name>A0A1I6CN18_9FIRM</name>
<accession>A0A1I6CN18</accession>
<proteinExistence type="predicted"/>
<keyword evidence="4" id="KW-0597">Phosphoprotein</keyword>
<keyword evidence="5" id="KW-0808">Transferase</keyword>
<evidence type="ECO:0000256" key="6">
    <source>
        <dbReference type="ARBA" id="ARBA00022741"/>
    </source>
</evidence>
<keyword evidence="8" id="KW-0067">ATP-binding</keyword>
<dbReference type="InterPro" id="IPR004358">
    <property type="entry name" value="Sig_transdc_His_kin-like_C"/>
</dbReference>
<dbReference type="GO" id="GO:0000155">
    <property type="term" value="F:phosphorelay sensor kinase activity"/>
    <property type="evidence" value="ECO:0007669"/>
    <property type="project" value="InterPro"/>
</dbReference>
<dbReference type="InterPro" id="IPR036097">
    <property type="entry name" value="HisK_dim/P_sf"/>
</dbReference>
<evidence type="ECO:0000256" key="4">
    <source>
        <dbReference type="ARBA" id="ARBA00022553"/>
    </source>
</evidence>
<dbReference type="Pfam" id="PF02518">
    <property type="entry name" value="HATPase_c"/>
    <property type="match status" value="1"/>
</dbReference>
<evidence type="ECO:0000256" key="5">
    <source>
        <dbReference type="ARBA" id="ARBA00022679"/>
    </source>
</evidence>
<dbReference type="GO" id="GO:0016020">
    <property type="term" value="C:membrane"/>
    <property type="evidence" value="ECO:0007669"/>
    <property type="project" value="UniProtKB-SubCell"/>
</dbReference>
<keyword evidence="9" id="KW-0902">Two-component regulatory system</keyword>